<proteinExistence type="predicted"/>
<organism evidence="2 3">
    <name type="scientific">Polyplax serrata</name>
    <name type="common">Common mouse louse</name>
    <dbReference type="NCBI Taxonomy" id="468196"/>
    <lineage>
        <taxon>Eukaryota</taxon>
        <taxon>Metazoa</taxon>
        <taxon>Ecdysozoa</taxon>
        <taxon>Arthropoda</taxon>
        <taxon>Hexapoda</taxon>
        <taxon>Insecta</taxon>
        <taxon>Pterygota</taxon>
        <taxon>Neoptera</taxon>
        <taxon>Paraneoptera</taxon>
        <taxon>Psocodea</taxon>
        <taxon>Troctomorpha</taxon>
        <taxon>Phthiraptera</taxon>
        <taxon>Anoplura</taxon>
        <taxon>Polyplacidae</taxon>
        <taxon>Polyplax</taxon>
    </lineage>
</organism>
<dbReference type="Proteomes" id="UP001372834">
    <property type="component" value="Unassembled WGS sequence"/>
</dbReference>
<evidence type="ECO:0000256" key="1">
    <source>
        <dbReference type="SAM" id="MobiDB-lite"/>
    </source>
</evidence>
<name>A0AAN8S5H5_POLSC</name>
<dbReference type="AlphaFoldDB" id="A0AAN8S5H5"/>
<feature type="region of interest" description="Disordered" evidence="1">
    <location>
        <begin position="1"/>
        <end position="26"/>
    </location>
</feature>
<evidence type="ECO:0000313" key="3">
    <source>
        <dbReference type="Proteomes" id="UP001372834"/>
    </source>
</evidence>
<dbReference type="EMBL" id="JAWJWE010000037">
    <property type="protein sequence ID" value="KAK6626187.1"/>
    <property type="molecule type" value="Genomic_DNA"/>
</dbReference>
<sequence length="140" mass="15683">MSLRNGQPEVRRRSRRRPKKKNEAEVKAGRKNFVPNVSTRKIMGCKIIGRLLLLLMGMPPPLQTSLEYGGCLPCVRGAQGNRLQNKFGRPYDIGNIEGNKVSIKGRNRVTDNSKRTVCRAKLTVNESGNKITTYLKSLST</sequence>
<comment type="caution">
    <text evidence="2">The sequence shown here is derived from an EMBL/GenBank/DDBJ whole genome shotgun (WGS) entry which is preliminary data.</text>
</comment>
<gene>
    <name evidence="2" type="ORF">RUM43_006493</name>
</gene>
<evidence type="ECO:0000313" key="2">
    <source>
        <dbReference type="EMBL" id="KAK6626187.1"/>
    </source>
</evidence>
<accession>A0AAN8S5H5</accession>
<protein>
    <submittedName>
        <fullName evidence="2">Uncharacterized protein</fullName>
    </submittedName>
</protein>
<reference evidence="2 3" key="1">
    <citation type="submission" date="2023-10" db="EMBL/GenBank/DDBJ databases">
        <title>Genomes of two closely related lineages of the louse Polyplax serrata with different host specificities.</title>
        <authorList>
            <person name="Martinu J."/>
            <person name="Tarabai H."/>
            <person name="Stefka J."/>
            <person name="Hypsa V."/>
        </authorList>
    </citation>
    <scope>NUCLEOTIDE SEQUENCE [LARGE SCALE GENOMIC DNA]</scope>
    <source>
        <strain evidence="2">HR10_N</strain>
    </source>
</reference>